<dbReference type="SUPFAM" id="SSF161098">
    <property type="entry name" value="MetI-like"/>
    <property type="match status" value="1"/>
</dbReference>
<sequence length="295" mass="32819">MKTYRKFLNFFMLSLSTFMAVYGIFWLFWILYSLFVNGFKYLKPELIYLDPTPTGVEGGGLRHAFVGHLILTSLGTLIGVPIGIAAGIFFSEYARHSRLFVIFRQITDIMVSTPSIVIGAVVYALLVKPLGHFNGLAGAVALALLMIPVIAITTDEMLKLVPQQMREAAYALGAYQWQVIKSVILRAAKVGILTGVLLGVARISGETAPLLFTSFNNAYMNLNLMKPMASLTVTMFDYVMGPYQYWHEQAWAAAFVLTMGVLLLSITAKLVLHGNLLRPLTYIVRSFTRSKDKEE</sequence>
<dbReference type="Proteomes" id="UP000218627">
    <property type="component" value="Unassembled WGS sequence"/>
</dbReference>
<feature type="transmembrane region" description="Helical" evidence="10">
    <location>
        <begin position="65"/>
        <end position="90"/>
    </location>
</feature>
<keyword evidence="7 10" id="KW-0812">Transmembrane</keyword>
<evidence type="ECO:0000256" key="9">
    <source>
        <dbReference type="ARBA" id="ARBA00023136"/>
    </source>
</evidence>
<dbReference type="NCBIfam" id="TIGR00974">
    <property type="entry name" value="3a0107s02c"/>
    <property type="match status" value="1"/>
</dbReference>
<evidence type="ECO:0000256" key="5">
    <source>
        <dbReference type="ARBA" id="ARBA00022475"/>
    </source>
</evidence>
<dbReference type="OrthoDB" id="9785113at2"/>
<gene>
    <name evidence="12" type="ORF">SAMN06265353_0642</name>
</gene>
<evidence type="ECO:0000256" key="4">
    <source>
        <dbReference type="ARBA" id="ARBA00022448"/>
    </source>
</evidence>
<dbReference type="Gene3D" id="1.10.3720.10">
    <property type="entry name" value="MetI-like"/>
    <property type="match status" value="1"/>
</dbReference>
<dbReference type="PANTHER" id="PTHR42922:SF1">
    <property type="entry name" value="PHOSPHATE TRANSPORT SYSTEM PERMEASE PROTEIN PSTA"/>
    <property type="match status" value="1"/>
</dbReference>
<evidence type="ECO:0000313" key="12">
    <source>
        <dbReference type="EMBL" id="SNZ13163.1"/>
    </source>
</evidence>
<dbReference type="CDD" id="cd06261">
    <property type="entry name" value="TM_PBP2"/>
    <property type="match status" value="1"/>
</dbReference>
<evidence type="ECO:0000256" key="6">
    <source>
        <dbReference type="ARBA" id="ARBA00022592"/>
    </source>
</evidence>
<keyword evidence="9 10" id="KW-0472">Membrane</keyword>
<dbReference type="InterPro" id="IPR000515">
    <property type="entry name" value="MetI-like"/>
</dbReference>
<dbReference type="GO" id="GO:0035435">
    <property type="term" value="P:phosphate ion transmembrane transport"/>
    <property type="evidence" value="ECO:0007669"/>
    <property type="project" value="InterPro"/>
</dbReference>
<dbReference type="AlphaFoldDB" id="A0A285NW57"/>
<evidence type="ECO:0000256" key="7">
    <source>
        <dbReference type="ARBA" id="ARBA00022692"/>
    </source>
</evidence>
<feature type="transmembrane region" description="Helical" evidence="10">
    <location>
        <begin position="132"/>
        <end position="152"/>
    </location>
</feature>
<comment type="subcellular location">
    <subcellularLocation>
        <location evidence="1 10">Cell membrane</location>
        <topology evidence="1 10">Multi-pass membrane protein</topology>
    </subcellularLocation>
</comment>
<dbReference type="InterPro" id="IPR051408">
    <property type="entry name" value="Phosphate_transprt_permease"/>
</dbReference>
<dbReference type="InterPro" id="IPR005672">
    <property type="entry name" value="Phosphate_PstA"/>
</dbReference>
<dbReference type="GO" id="GO:0005886">
    <property type="term" value="C:plasma membrane"/>
    <property type="evidence" value="ECO:0007669"/>
    <property type="project" value="UniProtKB-SubCell"/>
</dbReference>
<feature type="transmembrane region" description="Helical" evidence="10">
    <location>
        <begin position="251"/>
        <end position="272"/>
    </location>
</feature>
<feature type="transmembrane region" description="Helical" evidence="10">
    <location>
        <begin position="102"/>
        <end position="126"/>
    </location>
</feature>
<evidence type="ECO:0000256" key="2">
    <source>
        <dbReference type="ARBA" id="ARBA00007069"/>
    </source>
</evidence>
<accession>A0A285NW57</accession>
<evidence type="ECO:0000256" key="1">
    <source>
        <dbReference type="ARBA" id="ARBA00004651"/>
    </source>
</evidence>
<name>A0A285NW57_9AQUI</name>
<dbReference type="InterPro" id="IPR035906">
    <property type="entry name" value="MetI-like_sf"/>
</dbReference>
<evidence type="ECO:0000256" key="8">
    <source>
        <dbReference type="ARBA" id="ARBA00022989"/>
    </source>
</evidence>
<dbReference type="GO" id="GO:0005315">
    <property type="term" value="F:phosphate transmembrane transporter activity"/>
    <property type="evidence" value="ECO:0007669"/>
    <property type="project" value="InterPro"/>
</dbReference>
<dbReference type="EMBL" id="OBEN01000002">
    <property type="protein sequence ID" value="SNZ13163.1"/>
    <property type="molecule type" value="Genomic_DNA"/>
</dbReference>
<dbReference type="RefSeq" id="WP_096601046.1">
    <property type="nucleotide sequence ID" value="NZ_OBEN01000002.1"/>
</dbReference>
<keyword evidence="4" id="KW-0813">Transport</keyword>
<keyword evidence="6" id="KW-0592">Phosphate transport</keyword>
<dbReference type="PANTHER" id="PTHR42922">
    <property type="entry name" value="PHOSPHATE TRANSPORT SYSTEM PERMEASE PROTEIN PSTA"/>
    <property type="match status" value="1"/>
</dbReference>
<feature type="transmembrane region" description="Helical" evidence="10">
    <location>
        <begin position="7"/>
        <end position="32"/>
    </location>
</feature>
<dbReference type="PROSITE" id="PS50928">
    <property type="entry name" value="ABC_TM1"/>
    <property type="match status" value="1"/>
</dbReference>
<comment type="caution">
    <text evidence="10">Lacks conserved residue(s) required for the propagation of feature annotation.</text>
</comment>
<evidence type="ECO:0000256" key="10">
    <source>
        <dbReference type="RuleBase" id="RU363043"/>
    </source>
</evidence>
<keyword evidence="5 10" id="KW-1003">Cell membrane</keyword>
<reference evidence="13" key="1">
    <citation type="submission" date="2017-09" db="EMBL/GenBank/DDBJ databases">
        <authorList>
            <person name="Varghese N."/>
            <person name="Submissions S."/>
        </authorList>
    </citation>
    <scope>NUCLEOTIDE SEQUENCE [LARGE SCALE GENOMIC DNA]</scope>
    <source>
        <strain evidence="13">DSM 2913</strain>
    </source>
</reference>
<organism evidence="12 13">
    <name type="scientific">Hydrogenobacter hydrogenophilus</name>
    <dbReference type="NCBI Taxonomy" id="35835"/>
    <lineage>
        <taxon>Bacteria</taxon>
        <taxon>Pseudomonadati</taxon>
        <taxon>Aquificota</taxon>
        <taxon>Aquificia</taxon>
        <taxon>Aquificales</taxon>
        <taxon>Aquificaceae</taxon>
        <taxon>Hydrogenobacter</taxon>
    </lineage>
</organism>
<proteinExistence type="inferred from homology"/>
<keyword evidence="13" id="KW-1185">Reference proteome</keyword>
<evidence type="ECO:0000313" key="13">
    <source>
        <dbReference type="Proteomes" id="UP000218627"/>
    </source>
</evidence>
<dbReference type="Pfam" id="PF00528">
    <property type="entry name" value="BPD_transp_1"/>
    <property type="match status" value="1"/>
</dbReference>
<feature type="domain" description="ABC transmembrane type-1" evidence="11">
    <location>
        <begin position="65"/>
        <end position="268"/>
    </location>
</feature>
<comment type="similarity">
    <text evidence="2 10">Belongs to the binding-protein-dependent transport system permease family. CysTW subfamily.</text>
</comment>
<keyword evidence="8 10" id="KW-1133">Transmembrane helix</keyword>
<evidence type="ECO:0000259" key="11">
    <source>
        <dbReference type="PROSITE" id="PS50928"/>
    </source>
</evidence>
<evidence type="ECO:0000256" key="3">
    <source>
        <dbReference type="ARBA" id="ARBA00016864"/>
    </source>
</evidence>
<protein>
    <recommendedName>
        <fullName evidence="3 10">Phosphate transport system permease protein PstA</fullName>
    </recommendedName>
</protein>